<dbReference type="CDD" id="cd05379">
    <property type="entry name" value="CAP_bacterial"/>
    <property type="match status" value="1"/>
</dbReference>
<proteinExistence type="predicted"/>
<dbReference type="InterPro" id="IPR029410">
    <property type="entry name" value="CAP_assoc"/>
</dbReference>
<dbReference type="Proteomes" id="UP000621436">
    <property type="component" value="Unassembled WGS sequence"/>
</dbReference>
<organism evidence="3 4">
    <name type="scientific">Halonatronomonas betaini</name>
    <dbReference type="NCBI Taxonomy" id="2778430"/>
    <lineage>
        <taxon>Bacteria</taxon>
        <taxon>Bacillati</taxon>
        <taxon>Bacillota</taxon>
        <taxon>Clostridia</taxon>
        <taxon>Halanaerobiales</taxon>
        <taxon>Halarsenatibacteraceae</taxon>
        <taxon>Halonatronomonas</taxon>
    </lineage>
</organism>
<sequence length="340" mass="37876">MFADKLKSVRFAWVFLIALMVLAISGFDIAGVEAAGISEEVISELEIGMAESDLLELAGEPAYSAPTGYGYEWLVYNQDYANYFQIGVADGQVVAIYSNSFNWDYQGVEIGTDIDSFRSAVDAGRQLEFEYNNTTITLSPPDGAENSIFLLYDPGSESVVHYFIDVHRERLTSILVSDVETTMAASNLNYNISWVRGSRPDFEPEEISDSEQEEVDYYTGKQFQDLVNSVRVRNGIQRLGWYGAAAEVAIEHSQDMYYNGFFSHQSPTTGSPGDRVQAAGIDYRYLLENLSYGYTGAIFAHEGLMNSYGHRQNILDPDVNAIGAGAYQSEAYTQLFLRLD</sequence>
<dbReference type="Pfam" id="PF14504">
    <property type="entry name" value="CAP_assoc_N"/>
    <property type="match status" value="1"/>
</dbReference>
<protein>
    <recommendedName>
        <fullName evidence="5">SCP domain-containing protein</fullName>
    </recommendedName>
</protein>
<gene>
    <name evidence="3" type="ORF">I0Q91_07780</name>
</gene>
<dbReference type="EMBL" id="JADPIE010000004">
    <property type="protein sequence ID" value="MBF8436971.1"/>
    <property type="molecule type" value="Genomic_DNA"/>
</dbReference>
<keyword evidence="4" id="KW-1185">Reference proteome</keyword>
<name>A0A931ASB0_9FIRM</name>
<reference evidence="3" key="1">
    <citation type="submission" date="2020-11" db="EMBL/GenBank/DDBJ databases">
        <title>Halonatronomonas betainensis gen. nov., sp. nov. a novel haloalkaliphilic representative of the family Halanaerobiacae capable of betaine degradation.</title>
        <authorList>
            <person name="Boltyanskaya Y."/>
            <person name="Kevbrin V."/>
            <person name="Detkova E."/>
            <person name="Grouzdev D.S."/>
            <person name="Koziaeva V."/>
            <person name="Zhilina T."/>
        </authorList>
    </citation>
    <scope>NUCLEOTIDE SEQUENCE</scope>
    <source>
        <strain evidence="3">Z-7014</strain>
    </source>
</reference>
<feature type="domain" description="SCP" evidence="1">
    <location>
        <begin position="225"/>
        <end position="333"/>
    </location>
</feature>
<evidence type="ECO:0000313" key="3">
    <source>
        <dbReference type="EMBL" id="MBF8436971.1"/>
    </source>
</evidence>
<dbReference type="Pfam" id="PF00188">
    <property type="entry name" value="CAP"/>
    <property type="match status" value="1"/>
</dbReference>
<dbReference type="SUPFAM" id="SSF55797">
    <property type="entry name" value="PR-1-like"/>
    <property type="match status" value="1"/>
</dbReference>
<evidence type="ECO:0000313" key="4">
    <source>
        <dbReference type="Proteomes" id="UP000621436"/>
    </source>
</evidence>
<dbReference type="AlphaFoldDB" id="A0A931ASB0"/>
<dbReference type="RefSeq" id="WP_270453899.1">
    <property type="nucleotide sequence ID" value="NZ_JADPIE010000004.1"/>
</dbReference>
<evidence type="ECO:0000259" key="2">
    <source>
        <dbReference type="Pfam" id="PF14504"/>
    </source>
</evidence>
<dbReference type="PANTHER" id="PTHR31157:SF26">
    <property type="entry name" value="SCP-LIKE EXTRACELLULAR PROTEIN"/>
    <property type="match status" value="1"/>
</dbReference>
<dbReference type="Gene3D" id="3.40.33.10">
    <property type="entry name" value="CAP"/>
    <property type="match status" value="1"/>
</dbReference>
<evidence type="ECO:0000259" key="1">
    <source>
        <dbReference type="Pfam" id="PF00188"/>
    </source>
</evidence>
<evidence type="ECO:0008006" key="5">
    <source>
        <dbReference type="Google" id="ProtNLM"/>
    </source>
</evidence>
<dbReference type="InterPro" id="IPR035940">
    <property type="entry name" value="CAP_sf"/>
</dbReference>
<comment type="caution">
    <text evidence="3">The sequence shown here is derived from an EMBL/GenBank/DDBJ whole genome shotgun (WGS) entry which is preliminary data.</text>
</comment>
<dbReference type="PANTHER" id="PTHR31157">
    <property type="entry name" value="SCP DOMAIN-CONTAINING PROTEIN"/>
    <property type="match status" value="1"/>
</dbReference>
<feature type="domain" description="CAP-associated" evidence="2">
    <location>
        <begin position="47"/>
        <end position="181"/>
    </location>
</feature>
<dbReference type="InterPro" id="IPR014044">
    <property type="entry name" value="CAP_dom"/>
</dbReference>
<accession>A0A931ASB0</accession>